<proteinExistence type="predicted"/>
<evidence type="ECO:0000313" key="8">
    <source>
        <dbReference type="Proteomes" id="UP000189274"/>
    </source>
</evidence>
<dbReference type="InterPro" id="IPR018957">
    <property type="entry name" value="Znf_C3HC4_RING-type"/>
</dbReference>
<dbReference type="PROSITE" id="PS50089">
    <property type="entry name" value="ZF_RING_2"/>
    <property type="match status" value="1"/>
</dbReference>
<dbReference type="GO" id="GO:0008270">
    <property type="term" value="F:zinc ion binding"/>
    <property type="evidence" value="ECO:0007669"/>
    <property type="project" value="UniProtKB-KW"/>
</dbReference>
<dbReference type="Proteomes" id="UP000189274">
    <property type="component" value="Unassembled WGS sequence"/>
</dbReference>
<evidence type="ECO:0000256" key="2">
    <source>
        <dbReference type="ARBA" id="ARBA00022771"/>
    </source>
</evidence>
<evidence type="ECO:0000259" key="5">
    <source>
        <dbReference type="PROSITE" id="PS50089"/>
    </source>
</evidence>
<gene>
    <name evidence="7" type="ORF">BOH78_4708</name>
</gene>
<keyword evidence="2 4" id="KW-0863">Zinc-finger</keyword>
<dbReference type="InterPro" id="IPR017907">
    <property type="entry name" value="Znf_RING_CS"/>
</dbReference>
<dbReference type="InterPro" id="IPR013083">
    <property type="entry name" value="Znf_RING/FYVE/PHD"/>
</dbReference>
<comment type="caution">
    <text evidence="7">The sequence shown here is derived from an EMBL/GenBank/DDBJ whole genome shotgun (WGS) entry which is preliminary data.</text>
</comment>
<keyword evidence="1" id="KW-0479">Metal-binding</keyword>
<sequence>MNIDLTAIDGGKLYYPLLQGHPQVYKATGLINTITIPPFLFTAIWKLPKDDFSQTLVNASIATKREISVLLDTKGGVYVLRPDVVSRTVELCTVEEATGGNKEKDIRRNHLGVDIMKFAKLFQQVLNEEHVPEEWINRAIQYKQLKKRINKVVEELENVGISKDDENVTYSLELIGDTVHPILKIRLSPLLRTLILDKINSMGYEYEIKPLKIEELDNTSVCTTINPFDDDNIHYELKISLLQDSKFFQVLYDEIEDLDKFKEERETEITKDVENLANNIGSVAAPKIKKSDMYIWREIFQFYIESEIFFSTVEREAGEINIEVSRERYFKFLQHLHETKIVTKFQQKQSFLAFEKFKQMNFEVMKISNYQTFNNMAVRKILKKFDKQTHLTSKEIFPELIKSHANILNGSIAKDICFIIANRLLTVVPQIDDYLCPICCSIAFKPIRLRCGHLFCIRCLVKLRRKHEDKCPLCREECLLSLTVDDLDIAQMNYMKMFFPKEVREKEVENDKEIIKETYGTTKPCVIM</sequence>
<evidence type="ECO:0000256" key="1">
    <source>
        <dbReference type="ARBA" id="ARBA00022723"/>
    </source>
</evidence>
<dbReference type="Pfam" id="PF03105">
    <property type="entry name" value="SPX"/>
    <property type="match status" value="1"/>
</dbReference>
<dbReference type="InterPro" id="IPR004331">
    <property type="entry name" value="SPX_dom"/>
</dbReference>
<dbReference type="PROSITE" id="PS00518">
    <property type="entry name" value="ZF_RING_1"/>
    <property type="match status" value="1"/>
</dbReference>
<evidence type="ECO:0000256" key="4">
    <source>
        <dbReference type="PROSITE-ProRule" id="PRU00175"/>
    </source>
</evidence>
<dbReference type="Pfam" id="PF00097">
    <property type="entry name" value="zf-C3HC4"/>
    <property type="match status" value="1"/>
</dbReference>
<dbReference type="SMART" id="SM00184">
    <property type="entry name" value="RING"/>
    <property type="match status" value="1"/>
</dbReference>
<feature type="domain" description="SPX" evidence="6">
    <location>
        <begin position="116"/>
        <end position="399"/>
    </location>
</feature>
<evidence type="ECO:0000256" key="3">
    <source>
        <dbReference type="ARBA" id="ARBA00022833"/>
    </source>
</evidence>
<accession>A0A1V2LHA1</accession>
<protein>
    <submittedName>
        <fullName evidence="7">Transcriptional regulator of form adherence 3</fullName>
    </submittedName>
</protein>
<dbReference type="PANTHER" id="PTHR23327">
    <property type="entry name" value="RING FINGER PROTEIN 127"/>
    <property type="match status" value="1"/>
</dbReference>
<dbReference type="VEuPathDB" id="FungiDB:C5L36_0C01735"/>
<feature type="domain" description="RING-type" evidence="5">
    <location>
        <begin position="436"/>
        <end position="475"/>
    </location>
</feature>
<organism evidence="7 8">
    <name type="scientific">Pichia kudriavzevii</name>
    <name type="common">Yeast</name>
    <name type="synonym">Issatchenkia orientalis</name>
    <dbReference type="NCBI Taxonomy" id="4909"/>
    <lineage>
        <taxon>Eukaryota</taxon>
        <taxon>Fungi</taxon>
        <taxon>Dikarya</taxon>
        <taxon>Ascomycota</taxon>
        <taxon>Saccharomycotina</taxon>
        <taxon>Pichiomycetes</taxon>
        <taxon>Pichiales</taxon>
        <taxon>Pichiaceae</taxon>
        <taxon>Pichia</taxon>
    </lineage>
</organism>
<dbReference type="PROSITE" id="PS51382">
    <property type="entry name" value="SPX"/>
    <property type="match status" value="1"/>
</dbReference>
<evidence type="ECO:0000313" key="7">
    <source>
        <dbReference type="EMBL" id="ONH71200.1"/>
    </source>
</evidence>
<dbReference type="AlphaFoldDB" id="A0A1V2LHA1"/>
<reference evidence="8" key="1">
    <citation type="journal article" date="2017" name="Genome Announc.">
        <title>Genome sequences of Cyberlindnera fabianii 65, Pichia kudriavzevii 129, and Saccharomyces cerevisiae 131 isolated from fermented masau fruits in Zimbabwe.</title>
        <authorList>
            <person name="van Rijswijck I.M.H."/>
            <person name="Derks M.F.L."/>
            <person name="Abee T."/>
            <person name="de Ridder D."/>
            <person name="Smid E.J."/>
        </authorList>
    </citation>
    <scope>NUCLEOTIDE SEQUENCE [LARGE SCALE GENOMIC DNA]</scope>
    <source>
        <strain evidence="8">129</strain>
    </source>
</reference>
<dbReference type="PANTHER" id="PTHR23327:SF51">
    <property type="entry name" value="TRANSCRIPTIONAL REGULATOR OF YEAST FORM ADHERENCE 3"/>
    <property type="match status" value="1"/>
</dbReference>
<dbReference type="EMBL" id="MQVM01000040">
    <property type="protein sequence ID" value="ONH71200.1"/>
    <property type="molecule type" value="Genomic_DNA"/>
</dbReference>
<keyword evidence="3" id="KW-0862">Zinc</keyword>
<dbReference type="SUPFAM" id="SSF57850">
    <property type="entry name" value="RING/U-box"/>
    <property type="match status" value="1"/>
</dbReference>
<evidence type="ECO:0000259" key="6">
    <source>
        <dbReference type="PROSITE" id="PS51382"/>
    </source>
</evidence>
<dbReference type="InterPro" id="IPR001841">
    <property type="entry name" value="Znf_RING"/>
</dbReference>
<dbReference type="Gene3D" id="3.30.40.10">
    <property type="entry name" value="Zinc/RING finger domain, C3HC4 (zinc finger)"/>
    <property type="match status" value="1"/>
</dbReference>
<name>A0A1V2LHA1_PICKU</name>